<feature type="compositionally biased region" description="Acidic residues" evidence="1">
    <location>
        <begin position="136"/>
        <end position="145"/>
    </location>
</feature>
<feature type="region of interest" description="Disordered" evidence="1">
    <location>
        <begin position="126"/>
        <end position="150"/>
    </location>
</feature>
<reference evidence="2" key="1">
    <citation type="submission" date="2020-12" db="EMBL/GenBank/DDBJ databases">
        <title>Genomic characterization of non-nitrogen-fixing Frankia strains.</title>
        <authorList>
            <person name="Carlos-Shanley C."/>
            <person name="Guerra T."/>
            <person name="Hahn D."/>
        </authorList>
    </citation>
    <scope>NUCLEOTIDE SEQUENCE</scope>
    <source>
        <strain evidence="2">CN6</strain>
    </source>
</reference>
<name>A0A937UVY0_9ACTN</name>
<dbReference type="RefSeq" id="WP_203004147.1">
    <property type="nucleotide sequence ID" value="NZ_JADWYU010000208.1"/>
</dbReference>
<dbReference type="EMBL" id="JAEACQ010000350">
    <property type="protein sequence ID" value="MBL7632791.1"/>
    <property type="molecule type" value="Genomic_DNA"/>
</dbReference>
<keyword evidence="3" id="KW-1185">Reference proteome</keyword>
<evidence type="ECO:0000313" key="3">
    <source>
        <dbReference type="Proteomes" id="UP000604475"/>
    </source>
</evidence>
<sequence length="424" mass="46069">MSEVRVAACVPLGDGVRVERLLCHPRLPFIAGLDATRPAVYVWDCAAGEPERRGSVGSESTAYDRDVIRRRVPRTPCAAWHPHGPLLVVATEDQMAQWTPSGLSHLKNAPSPVPYRDLAFSPDGRTLWAAPSREDGEGEDGDDDWNPASDLLDLSSGTIRRGRYWDTGVAAHPGGGLVMTLRSDQGATLGLVARVDTSSDLTAMRVQRHALILDADGYETPVFSADGRHFAIRGNAYEQTLQVFEFPSLREVLSLALGLPYPGYVIPPEWYDDYRSWSFRNVAFAARPGVLWVGTPTGTLVEVDIDRKEAREHHLLDGRPVTALTSNATGDLVIATGGDLVLLAIGGDAVEPDNGLTPADRVKTFLDATSDAPDDGELEEHLVRTDGTSIWEPADLDAVTTATRSDPTWLQLRAAINTAFMRDT</sequence>
<protein>
    <recommendedName>
        <fullName evidence="4">WD40 repeat domain-containing protein</fullName>
    </recommendedName>
</protein>
<dbReference type="InterPro" id="IPR015943">
    <property type="entry name" value="WD40/YVTN_repeat-like_dom_sf"/>
</dbReference>
<proteinExistence type="predicted"/>
<comment type="caution">
    <text evidence="2">The sequence shown here is derived from an EMBL/GenBank/DDBJ whole genome shotgun (WGS) entry which is preliminary data.</text>
</comment>
<evidence type="ECO:0008006" key="4">
    <source>
        <dbReference type="Google" id="ProtNLM"/>
    </source>
</evidence>
<dbReference type="SUPFAM" id="SSF82171">
    <property type="entry name" value="DPP6 N-terminal domain-like"/>
    <property type="match status" value="1"/>
</dbReference>
<dbReference type="Gene3D" id="2.130.10.10">
    <property type="entry name" value="YVTN repeat-like/Quinoprotein amine dehydrogenase"/>
    <property type="match status" value="1"/>
</dbReference>
<gene>
    <name evidence="2" type="ORF">I7412_37685</name>
</gene>
<evidence type="ECO:0000313" key="2">
    <source>
        <dbReference type="EMBL" id="MBL7632791.1"/>
    </source>
</evidence>
<dbReference type="Proteomes" id="UP000604475">
    <property type="component" value="Unassembled WGS sequence"/>
</dbReference>
<accession>A0A937UVY0</accession>
<organism evidence="2 3">
    <name type="scientific">Frankia nepalensis</name>
    <dbReference type="NCBI Taxonomy" id="1836974"/>
    <lineage>
        <taxon>Bacteria</taxon>
        <taxon>Bacillati</taxon>
        <taxon>Actinomycetota</taxon>
        <taxon>Actinomycetes</taxon>
        <taxon>Frankiales</taxon>
        <taxon>Frankiaceae</taxon>
        <taxon>Frankia</taxon>
    </lineage>
</organism>
<evidence type="ECO:0000256" key="1">
    <source>
        <dbReference type="SAM" id="MobiDB-lite"/>
    </source>
</evidence>
<dbReference type="AlphaFoldDB" id="A0A937UVY0"/>